<evidence type="ECO:0000259" key="4">
    <source>
        <dbReference type="Pfam" id="PF22725"/>
    </source>
</evidence>
<evidence type="ECO:0000313" key="5">
    <source>
        <dbReference type="EMBL" id="MEX6686948.1"/>
    </source>
</evidence>
<comment type="similarity">
    <text evidence="1">Belongs to the Gfo/Idh/MocA family.</text>
</comment>
<dbReference type="SUPFAM" id="SSF51735">
    <property type="entry name" value="NAD(P)-binding Rossmann-fold domains"/>
    <property type="match status" value="1"/>
</dbReference>
<proteinExistence type="inferred from homology"/>
<reference evidence="5 6" key="1">
    <citation type="submission" date="2023-07" db="EMBL/GenBank/DDBJ databases">
        <authorList>
            <person name="Lian W.-H."/>
        </authorList>
    </citation>
    <scope>NUCLEOTIDE SEQUENCE [LARGE SCALE GENOMIC DNA]</scope>
    <source>
        <strain evidence="5 6">SYSU DXS3180</strain>
    </source>
</reference>
<dbReference type="InterPro" id="IPR000683">
    <property type="entry name" value="Gfo/Idh/MocA-like_OxRdtase_N"/>
</dbReference>
<dbReference type="Pfam" id="PF01408">
    <property type="entry name" value="GFO_IDH_MocA"/>
    <property type="match status" value="1"/>
</dbReference>
<accession>A0ABV3ZAR5</accession>
<sequence>MKEKIRWGILGPGRIARKFASDLKLVEDAELVAVGSRSLSSAEAFAKDFPVQYIHDSYEGLVKNDDVDVIYIATPHSFHYENTLLCLNYNKAVLCEKPFAINSRQAREMIALAKEKKVFLMEAMWSKFLPHFNKVREMIANGELGEVKSFHSNFGFKPVEPIAPRIFDPALGGGTILDIGIYNIFWAMSMLGEPQSVSATVSPNATGVDEQCAVLFTYKNGAMAQLYSTFTSNLATDADICGDKGRIRLTTRFYEPSATIEYYPQHVDSKQIVEVDKEPGFGYQYEARHVNECLKKGLTESPIMSFDDTLKLMEMLDKVRSLGGVKYPEDDV</sequence>
<keyword evidence="2" id="KW-0560">Oxidoreductase</keyword>
<protein>
    <submittedName>
        <fullName evidence="5">Gfo/Idh/MocA family oxidoreductase</fullName>
    </submittedName>
</protein>
<gene>
    <name evidence="5" type="ORF">QTN47_05560</name>
</gene>
<dbReference type="Gene3D" id="3.40.50.720">
    <property type="entry name" value="NAD(P)-binding Rossmann-like Domain"/>
    <property type="match status" value="1"/>
</dbReference>
<dbReference type="PANTHER" id="PTHR22604">
    <property type="entry name" value="OXIDOREDUCTASES"/>
    <property type="match status" value="1"/>
</dbReference>
<evidence type="ECO:0000256" key="1">
    <source>
        <dbReference type="ARBA" id="ARBA00010928"/>
    </source>
</evidence>
<feature type="domain" description="GFO/IDH/MocA-like oxidoreductase" evidence="4">
    <location>
        <begin position="132"/>
        <end position="248"/>
    </location>
</feature>
<evidence type="ECO:0000259" key="3">
    <source>
        <dbReference type="Pfam" id="PF01408"/>
    </source>
</evidence>
<dbReference type="SUPFAM" id="SSF55347">
    <property type="entry name" value="Glyceraldehyde-3-phosphate dehydrogenase-like, C-terminal domain"/>
    <property type="match status" value="1"/>
</dbReference>
<comment type="caution">
    <text evidence="5">The sequence shown here is derived from an EMBL/GenBank/DDBJ whole genome shotgun (WGS) entry which is preliminary data.</text>
</comment>
<dbReference type="Pfam" id="PF22725">
    <property type="entry name" value="GFO_IDH_MocA_C3"/>
    <property type="match status" value="1"/>
</dbReference>
<dbReference type="EMBL" id="JAULBC010000001">
    <property type="protein sequence ID" value="MEX6686948.1"/>
    <property type="molecule type" value="Genomic_DNA"/>
</dbReference>
<dbReference type="RefSeq" id="WP_369328345.1">
    <property type="nucleotide sequence ID" value="NZ_JAULBC010000001.1"/>
</dbReference>
<dbReference type="Proteomes" id="UP001560573">
    <property type="component" value="Unassembled WGS sequence"/>
</dbReference>
<dbReference type="PANTHER" id="PTHR22604:SF105">
    <property type="entry name" value="TRANS-1,2-DIHYDROBENZENE-1,2-DIOL DEHYDROGENASE"/>
    <property type="match status" value="1"/>
</dbReference>
<organism evidence="5 6">
    <name type="scientific">Danxiaibacter flavus</name>
    <dbReference type="NCBI Taxonomy" id="3049108"/>
    <lineage>
        <taxon>Bacteria</taxon>
        <taxon>Pseudomonadati</taxon>
        <taxon>Bacteroidota</taxon>
        <taxon>Chitinophagia</taxon>
        <taxon>Chitinophagales</taxon>
        <taxon>Chitinophagaceae</taxon>
        <taxon>Danxiaibacter</taxon>
    </lineage>
</organism>
<evidence type="ECO:0000256" key="2">
    <source>
        <dbReference type="ARBA" id="ARBA00023002"/>
    </source>
</evidence>
<dbReference type="InterPro" id="IPR050984">
    <property type="entry name" value="Gfo/Idh/MocA_domain"/>
</dbReference>
<name>A0ABV3ZAR5_9BACT</name>
<dbReference type="InterPro" id="IPR036291">
    <property type="entry name" value="NAD(P)-bd_dom_sf"/>
</dbReference>
<dbReference type="Gene3D" id="3.30.360.10">
    <property type="entry name" value="Dihydrodipicolinate Reductase, domain 2"/>
    <property type="match status" value="1"/>
</dbReference>
<evidence type="ECO:0000313" key="6">
    <source>
        <dbReference type="Proteomes" id="UP001560573"/>
    </source>
</evidence>
<feature type="domain" description="Gfo/Idh/MocA-like oxidoreductase N-terminal" evidence="3">
    <location>
        <begin position="5"/>
        <end position="122"/>
    </location>
</feature>
<dbReference type="InterPro" id="IPR055170">
    <property type="entry name" value="GFO_IDH_MocA-like_dom"/>
</dbReference>
<keyword evidence="6" id="KW-1185">Reference proteome</keyword>